<reference evidence="2 3" key="1">
    <citation type="journal article" date="2016" name="Nat. Commun.">
        <title>Thousands of microbial genomes shed light on interconnected biogeochemical processes in an aquifer system.</title>
        <authorList>
            <person name="Anantharaman K."/>
            <person name="Brown C.T."/>
            <person name="Hug L.A."/>
            <person name="Sharon I."/>
            <person name="Castelle C.J."/>
            <person name="Probst A.J."/>
            <person name="Thomas B.C."/>
            <person name="Singh A."/>
            <person name="Wilkins M.J."/>
            <person name="Karaoz U."/>
            <person name="Brodie E.L."/>
            <person name="Williams K.H."/>
            <person name="Hubbard S.S."/>
            <person name="Banfield J.F."/>
        </authorList>
    </citation>
    <scope>NUCLEOTIDE SEQUENCE [LARGE SCALE GENOMIC DNA]</scope>
</reference>
<dbReference type="AlphaFoldDB" id="A0A1G2DIE6"/>
<name>A0A1G2DIE6_9BACT</name>
<dbReference type="SUPFAM" id="SSF55347">
    <property type="entry name" value="Glyceraldehyde-3-phosphate dehydrogenase-like, C-terminal domain"/>
    <property type="match status" value="1"/>
</dbReference>
<dbReference type="Proteomes" id="UP000178099">
    <property type="component" value="Unassembled WGS sequence"/>
</dbReference>
<gene>
    <name evidence="2" type="ORF">A3D67_02940</name>
</gene>
<proteinExistence type="predicted"/>
<dbReference type="Gene3D" id="3.30.360.10">
    <property type="entry name" value="Dihydrodipicolinate Reductase, domain 2"/>
    <property type="match status" value="1"/>
</dbReference>
<protein>
    <recommendedName>
        <fullName evidence="1">Gfo/Idh/MocA-like oxidoreductase N-terminal domain-containing protein</fullName>
    </recommendedName>
</protein>
<dbReference type="Gene3D" id="3.40.50.720">
    <property type="entry name" value="NAD(P)-binding Rossmann-like Domain"/>
    <property type="match status" value="1"/>
</dbReference>
<sequence length="355" mass="38087">MIDLIAVGAGEVFEKYWLPAIRKSKSAHIIGVVEPRKDRWNFLVGLWSAPSLSGIPKSTSRDTIILVLTPDHYGVVKQVAEMGFKNIVVEKPLVSRDNELSLILELARVHGLKLYAVDMYLPKAFSLAAVLGAVSSDDPRLEFLTSAGNNLLAPISAYLGDVEGASVSVIEGGDFGLPSLDRRQWLEKDPEVGGMLRDLGTHAFGPLVNAGLLGPEAEVCSATLAKFTNDRSGLTPVATKKDVEMYVSAQLAYDDIPIHIALGKLPQRGGEWSLVVRGSNGMFFSSLRSGQPAVVLGNNGATTPIRLTVSPLDFILGEIGMFYGGHLPAFDGNVGVISASLQLNEKVRAAYFSAR</sequence>
<comment type="caution">
    <text evidence="2">The sequence shown here is derived from an EMBL/GenBank/DDBJ whole genome shotgun (WGS) entry which is preliminary data.</text>
</comment>
<accession>A0A1G2DIE6</accession>
<evidence type="ECO:0000313" key="2">
    <source>
        <dbReference type="EMBL" id="OGZ12741.1"/>
    </source>
</evidence>
<dbReference type="InterPro" id="IPR000683">
    <property type="entry name" value="Gfo/Idh/MocA-like_OxRdtase_N"/>
</dbReference>
<dbReference type="SUPFAM" id="SSF51735">
    <property type="entry name" value="NAD(P)-binding Rossmann-fold domains"/>
    <property type="match status" value="1"/>
</dbReference>
<dbReference type="GO" id="GO:0000166">
    <property type="term" value="F:nucleotide binding"/>
    <property type="evidence" value="ECO:0007669"/>
    <property type="project" value="InterPro"/>
</dbReference>
<organism evidence="2 3">
    <name type="scientific">Candidatus Lloydbacteria bacterium RIFCSPHIGHO2_02_FULL_51_22</name>
    <dbReference type="NCBI Taxonomy" id="1798663"/>
    <lineage>
        <taxon>Bacteria</taxon>
        <taxon>Candidatus Lloydiibacteriota</taxon>
    </lineage>
</organism>
<dbReference type="EMBL" id="MHLN01000002">
    <property type="protein sequence ID" value="OGZ12741.1"/>
    <property type="molecule type" value="Genomic_DNA"/>
</dbReference>
<dbReference type="Pfam" id="PF01408">
    <property type="entry name" value="GFO_IDH_MocA"/>
    <property type="match status" value="1"/>
</dbReference>
<evidence type="ECO:0000313" key="3">
    <source>
        <dbReference type="Proteomes" id="UP000178099"/>
    </source>
</evidence>
<dbReference type="InterPro" id="IPR036291">
    <property type="entry name" value="NAD(P)-bd_dom_sf"/>
</dbReference>
<evidence type="ECO:0000259" key="1">
    <source>
        <dbReference type="Pfam" id="PF01408"/>
    </source>
</evidence>
<feature type="domain" description="Gfo/Idh/MocA-like oxidoreductase N-terminal" evidence="1">
    <location>
        <begin position="7"/>
        <end position="114"/>
    </location>
</feature>